<feature type="compositionally biased region" description="Polar residues" evidence="1">
    <location>
        <begin position="386"/>
        <end position="399"/>
    </location>
</feature>
<dbReference type="AlphaFoldDB" id="A0AAE0TWT4"/>
<reference evidence="2" key="1">
    <citation type="journal article" date="2023" name="Mol. Phylogenet. Evol.">
        <title>Genome-scale phylogeny and comparative genomics of the fungal order Sordariales.</title>
        <authorList>
            <person name="Hensen N."/>
            <person name="Bonometti L."/>
            <person name="Westerberg I."/>
            <person name="Brannstrom I.O."/>
            <person name="Guillou S."/>
            <person name="Cros-Aarteil S."/>
            <person name="Calhoun S."/>
            <person name="Haridas S."/>
            <person name="Kuo A."/>
            <person name="Mondo S."/>
            <person name="Pangilinan J."/>
            <person name="Riley R."/>
            <person name="LaButti K."/>
            <person name="Andreopoulos B."/>
            <person name="Lipzen A."/>
            <person name="Chen C."/>
            <person name="Yan M."/>
            <person name="Daum C."/>
            <person name="Ng V."/>
            <person name="Clum A."/>
            <person name="Steindorff A."/>
            <person name="Ohm R.A."/>
            <person name="Martin F."/>
            <person name="Silar P."/>
            <person name="Natvig D.O."/>
            <person name="Lalanne C."/>
            <person name="Gautier V."/>
            <person name="Ament-Velasquez S.L."/>
            <person name="Kruys A."/>
            <person name="Hutchinson M.I."/>
            <person name="Powell A.J."/>
            <person name="Barry K."/>
            <person name="Miller A.N."/>
            <person name="Grigoriev I.V."/>
            <person name="Debuchy R."/>
            <person name="Gladieux P."/>
            <person name="Hiltunen Thoren M."/>
            <person name="Johannesson H."/>
        </authorList>
    </citation>
    <scope>NUCLEOTIDE SEQUENCE</scope>
    <source>
        <strain evidence="2">CBS 958.72</strain>
    </source>
</reference>
<feature type="region of interest" description="Disordered" evidence="1">
    <location>
        <begin position="264"/>
        <end position="295"/>
    </location>
</feature>
<feature type="compositionally biased region" description="Gly residues" evidence="1">
    <location>
        <begin position="403"/>
        <end position="412"/>
    </location>
</feature>
<proteinExistence type="predicted"/>
<gene>
    <name evidence="2" type="ORF">B0T24DRAFT_587243</name>
</gene>
<evidence type="ECO:0000313" key="2">
    <source>
        <dbReference type="EMBL" id="KAK3382494.1"/>
    </source>
</evidence>
<dbReference type="Proteomes" id="UP001287356">
    <property type="component" value="Unassembled WGS sequence"/>
</dbReference>
<feature type="compositionally biased region" description="Polar residues" evidence="1">
    <location>
        <begin position="206"/>
        <end position="229"/>
    </location>
</feature>
<dbReference type="EMBL" id="JAULSN010000001">
    <property type="protein sequence ID" value="KAK3382494.1"/>
    <property type="molecule type" value="Genomic_DNA"/>
</dbReference>
<organism evidence="2 3">
    <name type="scientific">Lasiosphaeria ovina</name>
    <dbReference type="NCBI Taxonomy" id="92902"/>
    <lineage>
        <taxon>Eukaryota</taxon>
        <taxon>Fungi</taxon>
        <taxon>Dikarya</taxon>
        <taxon>Ascomycota</taxon>
        <taxon>Pezizomycotina</taxon>
        <taxon>Sordariomycetes</taxon>
        <taxon>Sordariomycetidae</taxon>
        <taxon>Sordariales</taxon>
        <taxon>Lasiosphaeriaceae</taxon>
        <taxon>Lasiosphaeria</taxon>
    </lineage>
</organism>
<feature type="region of interest" description="Disordered" evidence="1">
    <location>
        <begin position="115"/>
        <end position="230"/>
    </location>
</feature>
<feature type="compositionally biased region" description="Basic and acidic residues" evidence="1">
    <location>
        <begin position="353"/>
        <end position="370"/>
    </location>
</feature>
<feature type="compositionally biased region" description="Polar residues" evidence="1">
    <location>
        <begin position="147"/>
        <end position="166"/>
    </location>
</feature>
<feature type="compositionally biased region" description="Polar residues" evidence="1">
    <location>
        <begin position="127"/>
        <end position="138"/>
    </location>
</feature>
<protein>
    <submittedName>
        <fullName evidence="2">Uncharacterized protein</fullName>
    </submittedName>
</protein>
<comment type="caution">
    <text evidence="2">The sequence shown here is derived from an EMBL/GenBank/DDBJ whole genome shotgun (WGS) entry which is preliminary data.</text>
</comment>
<feature type="region of interest" description="Disordered" evidence="1">
    <location>
        <begin position="353"/>
        <end position="414"/>
    </location>
</feature>
<reference evidence="2" key="2">
    <citation type="submission" date="2023-06" db="EMBL/GenBank/DDBJ databases">
        <authorList>
            <consortium name="Lawrence Berkeley National Laboratory"/>
            <person name="Haridas S."/>
            <person name="Hensen N."/>
            <person name="Bonometti L."/>
            <person name="Westerberg I."/>
            <person name="Brannstrom I.O."/>
            <person name="Guillou S."/>
            <person name="Cros-Aarteil S."/>
            <person name="Calhoun S."/>
            <person name="Kuo A."/>
            <person name="Mondo S."/>
            <person name="Pangilinan J."/>
            <person name="Riley R."/>
            <person name="Labutti K."/>
            <person name="Andreopoulos B."/>
            <person name="Lipzen A."/>
            <person name="Chen C."/>
            <person name="Yanf M."/>
            <person name="Daum C."/>
            <person name="Ng V."/>
            <person name="Clum A."/>
            <person name="Steindorff A."/>
            <person name="Ohm R."/>
            <person name="Martin F."/>
            <person name="Silar P."/>
            <person name="Natvig D."/>
            <person name="Lalanne C."/>
            <person name="Gautier V."/>
            <person name="Ament-Velasquez S.L."/>
            <person name="Kruys A."/>
            <person name="Hutchinson M.I."/>
            <person name="Powell A.J."/>
            <person name="Barry K."/>
            <person name="Miller A.N."/>
            <person name="Grigoriev I.V."/>
            <person name="Debuchy R."/>
            <person name="Gladieux P."/>
            <person name="Thoren M.H."/>
            <person name="Johannesson H."/>
        </authorList>
    </citation>
    <scope>NUCLEOTIDE SEQUENCE</scope>
    <source>
        <strain evidence="2">CBS 958.72</strain>
    </source>
</reference>
<name>A0AAE0TWT4_9PEZI</name>
<evidence type="ECO:0000313" key="3">
    <source>
        <dbReference type="Proteomes" id="UP001287356"/>
    </source>
</evidence>
<sequence>MASFSGQPGGANKITKLRGKMVKPILKKAGSRSAKNSLDLGRAWEEQPADQLHQLDEPAWGNYGPRSQSVKDVSFVFSGALGVVRDGSAGSAGTGVGAVVSTAVVNGGVIGAGTGNGTGSGGRTFQHGRTASQASTGSGSRGFIHPFQQTPRTSTPPLSYANSLASFDNAKDYSPTITENEDDSLDPRSYSQQHHLHHASPSLPPTVSQSNLRRPSLASQRTSSLSDIASTAAPLRVNTSRSTATTSRLAHGSLTASHSDLHLNLAGSGLDSPTGSVGGTLPPPPPTSPPSSSAAAMLPIRSSLESAGFPRLRSRSELDTVARAENIRAARRKFEERERAKEEKYDREMIKKRERRDNKEASRIEKEAAARKTSFNGSEVARPSASRKTTPTNLSTSSAPVMGSGGMGGSLGKGSWVRSAPATSSRDDISSASFLGFGSSVAASLGGAGPIGGGGGGGGGGTPKQKRAEPVMEEKQMAFVGRKYESVPPTQAPPAFGTGVDDVRFEQARPRRSSTAKKRTQSYWQGFILWLRTKLLRMSGR</sequence>
<evidence type="ECO:0000256" key="1">
    <source>
        <dbReference type="SAM" id="MobiDB-lite"/>
    </source>
</evidence>
<accession>A0AAE0TWT4</accession>
<keyword evidence="3" id="KW-1185">Reference proteome</keyword>